<organism evidence="2 3">
    <name type="scientific">Entotheonella factor</name>
    <dbReference type="NCBI Taxonomy" id="1429438"/>
    <lineage>
        <taxon>Bacteria</taxon>
        <taxon>Pseudomonadati</taxon>
        <taxon>Nitrospinota/Tectimicrobiota group</taxon>
        <taxon>Candidatus Tectimicrobiota</taxon>
        <taxon>Candidatus Entotheonellia</taxon>
        <taxon>Candidatus Entotheonellales</taxon>
        <taxon>Candidatus Entotheonellaceae</taxon>
        <taxon>Candidatus Entotheonella</taxon>
    </lineage>
</organism>
<dbReference type="Proteomes" id="UP000019141">
    <property type="component" value="Unassembled WGS sequence"/>
</dbReference>
<evidence type="ECO:0000259" key="1">
    <source>
        <dbReference type="Pfam" id="PF05685"/>
    </source>
</evidence>
<feature type="domain" description="Putative restriction endonuclease" evidence="1">
    <location>
        <begin position="13"/>
        <end position="186"/>
    </location>
</feature>
<dbReference type="AlphaFoldDB" id="W4LB26"/>
<dbReference type="Gene3D" id="3.90.1570.10">
    <property type="entry name" value="tt1808, chain A"/>
    <property type="match status" value="1"/>
</dbReference>
<comment type="caution">
    <text evidence="2">The sequence shown here is derived from an EMBL/GenBank/DDBJ whole genome shotgun (WGS) entry which is preliminary data.</text>
</comment>
<sequence length="191" mass="21420">MARDITVSPIRVQDIEALEARGIRREIVDGQWIQAAEDGMAGELHGAIATNLILALGTYVKAHRLGRVYPADTTYILSEDEQGVQLMRLPDVSFVAASRVKTDNRQSYYQLAPDLAIEIISPSERAVDMRAKLRDYLRAGVRQVWQVYPETQEVMVYLPDGTMQTYEMGQVIPGADVLPNLELPVEDIFET</sequence>
<reference evidence="2 3" key="1">
    <citation type="journal article" date="2014" name="Nature">
        <title>An environmental bacterial taxon with a large and distinct metabolic repertoire.</title>
        <authorList>
            <person name="Wilson M.C."/>
            <person name="Mori T."/>
            <person name="Ruckert C."/>
            <person name="Uria A.R."/>
            <person name="Helf M.J."/>
            <person name="Takada K."/>
            <person name="Gernert C."/>
            <person name="Steffens U.A."/>
            <person name="Heycke N."/>
            <person name="Schmitt S."/>
            <person name="Rinke C."/>
            <person name="Helfrich E.J."/>
            <person name="Brachmann A.O."/>
            <person name="Gurgui C."/>
            <person name="Wakimoto T."/>
            <person name="Kracht M."/>
            <person name="Crusemann M."/>
            <person name="Hentschel U."/>
            <person name="Abe I."/>
            <person name="Matsunaga S."/>
            <person name="Kalinowski J."/>
            <person name="Takeyama H."/>
            <person name="Piel J."/>
        </authorList>
    </citation>
    <scope>NUCLEOTIDE SEQUENCE [LARGE SCALE GENOMIC DNA]</scope>
    <source>
        <strain evidence="3">TSY1</strain>
    </source>
</reference>
<dbReference type="HOGENOM" id="CLU_076312_3_2_7"/>
<dbReference type="PANTHER" id="PTHR34107:SF1">
    <property type="entry name" value="SLL0198 PROTEIN"/>
    <property type="match status" value="1"/>
</dbReference>
<dbReference type="InterPro" id="IPR011335">
    <property type="entry name" value="Restrct_endonuc-II-like"/>
</dbReference>
<name>W4LB26_ENTF1</name>
<gene>
    <name evidence="2" type="ORF">ETSY1_31340</name>
</gene>
<dbReference type="EMBL" id="AZHW01000937">
    <property type="protein sequence ID" value="ETW95268.1"/>
    <property type="molecule type" value="Genomic_DNA"/>
</dbReference>
<evidence type="ECO:0000313" key="2">
    <source>
        <dbReference type="EMBL" id="ETW95268.1"/>
    </source>
</evidence>
<dbReference type="InterPro" id="IPR008538">
    <property type="entry name" value="Uma2"/>
</dbReference>
<proteinExistence type="predicted"/>
<protein>
    <recommendedName>
        <fullName evidence="1">Putative restriction endonuclease domain-containing protein</fullName>
    </recommendedName>
</protein>
<dbReference type="InterPro" id="IPR012296">
    <property type="entry name" value="Nuclease_put_TT1808"/>
</dbReference>
<evidence type="ECO:0000313" key="3">
    <source>
        <dbReference type="Proteomes" id="UP000019141"/>
    </source>
</evidence>
<dbReference type="Pfam" id="PF05685">
    <property type="entry name" value="Uma2"/>
    <property type="match status" value="1"/>
</dbReference>
<keyword evidence="3" id="KW-1185">Reference proteome</keyword>
<dbReference type="CDD" id="cd06260">
    <property type="entry name" value="DUF820-like"/>
    <property type="match status" value="1"/>
</dbReference>
<dbReference type="PANTHER" id="PTHR34107">
    <property type="entry name" value="SLL0198 PROTEIN-RELATED"/>
    <property type="match status" value="1"/>
</dbReference>
<dbReference type="SUPFAM" id="SSF52980">
    <property type="entry name" value="Restriction endonuclease-like"/>
    <property type="match status" value="1"/>
</dbReference>
<accession>W4LB26</accession>